<evidence type="ECO:0000313" key="1">
    <source>
        <dbReference type="EMBL" id="SMO51613.1"/>
    </source>
</evidence>
<gene>
    <name evidence="1" type="ORF">SAMN06265219_103169</name>
</gene>
<evidence type="ECO:0008006" key="3">
    <source>
        <dbReference type="Google" id="ProtNLM"/>
    </source>
</evidence>
<reference evidence="1 2" key="1">
    <citation type="submission" date="2017-05" db="EMBL/GenBank/DDBJ databases">
        <authorList>
            <person name="Varghese N."/>
            <person name="Submissions S."/>
        </authorList>
    </citation>
    <scope>NUCLEOTIDE SEQUENCE [LARGE SCALE GENOMIC DNA]</scope>
    <source>
        <strain evidence="1 2">DSM 21985</strain>
    </source>
</reference>
<name>A0A521BWP8_9BACT</name>
<protein>
    <recommendedName>
        <fullName evidence="3">Lipoprotein</fullName>
    </recommendedName>
</protein>
<dbReference type="RefSeq" id="WP_142453586.1">
    <property type="nucleotide sequence ID" value="NZ_FXTP01000003.1"/>
</dbReference>
<organism evidence="1 2">
    <name type="scientific">Gracilimonas mengyeensis</name>
    <dbReference type="NCBI Taxonomy" id="1302730"/>
    <lineage>
        <taxon>Bacteria</taxon>
        <taxon>Pseudomonadati</taxon>
        <taxon>Balneolota</taxon>
        <taxon>Balneolia</taxon>
        <taxon>Balneolales</taxon>
        <taxon>Balneolaceae</taxon>
        <taxon>Gracilimonas</taxon>
    </lineage>
</organism>
<dbReference type="Proteomes" id="UP000317557">
    <property type="component" value="Unassembled WGS sequence"/>
</dbReference>
<sequence>MLQKLLLILCVFSLYSCRASKTFINPEKEESIQMLNEKMQGKTMLIFKQEADSSFRAKGVRVSSDSIYYGTDSMQVLSLSDVSYLKNTYQVNKVALVAGLGLVTAGIFAQKQSNHEESFGAALGKTIEGMMYGTLGLGFTVGGLINRSRYFYFSDDVDVKADESEEKACISPRCKRGY</sequence>
<dbReference type="PROSITE" id="PS51257">
    <property type="entry name" value="PROKAR_LIPOPROTEIN"/>
    <property type="match status" value="1"/>
</dbReference>
<dbReference type="EMBL" id="FXTP01000003">
    <property type="protein sequence ID" value="SMO51613.1"/>
    <property type="molecule type" value="Genomic_DNA"/>
</dbReference>
<evidence type="ECO:0000313" key="2">
    <source>
        <dbReference type="Proteomes" id="UP000317557"/>
    </source>
</evidence>
<accession>A0A521BWP8</accession>
<keyword evidence="2" id="KW-1185">Reference proteome</keyword>
<dbReference type="AlphaFoldDB" id="A0A521BWP8"/>
<proteinExistence type="predicted"/>